<evidence type="ECO:0000313" key="2">
    <source>
        <dbReference type="Proteomes" id="UP000238071"/>
    </source>
</evidence>
<organism evidence="1 2">
    <name type="scientific">Methylobacter tundripaludum</name>
    <dbReference type="NCBI Taxonomy" id="173365"/>
    <lineage>
        <taxon>Bacteria</taxon>
        <taxon>Pseudomonadati</taxon>
        <taxon>Pseudomonadota</taxon>
        <taxon>Gammaproteobacteria</taxon>
        <taxon>Methylococcales</taxon>
        <taxon>Methylococcaceae</taxon>
        <taxon>Methylobacter</taxon>
    </lineage>
</organism>
<sequence length="48" mass="5720">MNGNILIPFVVSLSNHEWNQYVQRFLRTMIEKQAVDCAAYFKPFEWAL</sequence>
<protein>
    <submittedName>
        <fullName evidence="1">Uncharacterized protein</fullName>
    </submittedName>
</protein>
<accession>A0A2S6H7U4</accession>
<proteinExistence type="predicted"/>
<evidence type="ECO:0000313" key="1">
    <source>
        <dbReference type="EMBL" id="PPK73554.1"/>
    </source>
</evidence>
<reference evidence="1 2" key="1">
    <citation type="submission" date="2018-02" db="EMBL/GenBank/DDBJ databases">
        <title>Subsurface microbial communities from deep shales in Ohio and West Virginia, USA.</title>
        <authorList>
            <person name="Wrighton K."/>
        </authorList>
    </citation>
    <scope>NUCLEOTIDE SEQUENCE [LARGE SCALE GENOMIC DNA]</scope>
    <source>
        <strain evidence="1 2">OWC-G53F</strain>
    </source>
</reference>
<dbReference type="Proteomes" id="UP000238071">
    <property type="component" value="Unassembled WGS sequence"/>
</dbReference>
<gene>
    <name evidence="1" type="ORF">B0F88_10182</name>
</gene>
<dbReference type="AlphaFoldDB" id="A0A2S6H7U4"/>
<keyword evidence="2" id="KW-1185">Reference proteome</keyword>
<dbReference type="EMBL" id="PTIY01000001">
    <property type="protein sequence ID" value="PPK73554.1"/>
    <property type="molecule type" value="Genomic_DNA"/>
</dbReference>
<name>A0A2S6H7U4_9GAMM</name>
<comment type="caution">
    <text evidence="1">The sequence shown here is derived from an EMBL/GenBank/DDBJ whole genome shotgun (WGS) entry which is preliminary data.</text>
</comment>